<evidence type="ECO:0000313" key="8">
    <source>
        <dbReference type="EMBL" id="CAD9585449.1"/>
    </source>
</evidence>
<dbReference type="EMBL" id="HBGY01017999">
    <property type="protein sequence ID" value="CAD9585447.1"/>
    <property type="molecule type" value="Transcribed_RNA"/>
</dbReference>
<organism evidence="7">
    <name type="scientific">Leptocylindrus danicus</name>
    <dbReference type="NCBI Taxonomy" id="163516"/>
    <lineage>
        <taxon>Eukaryota</taxon>
        <taxon>Sar</taxon>
        <taxon>Stramenopiles</taxon>
        <taxon>Ochrophyta</taxon>
        <taxon>Bacillariophyta</taxon>
        <taxon>Coscinodiscophyceae</taxon>
        <taxon>Chaetocerotophycidae</taxon>
        <taxon>Leptocylindrales</taxon>
        <taxon>Leptocylindraceae</taxon>
        <taxon>Leptocylindrus</taxon>
    </lineage>
</organism>
<accession>A0A6U2PP21</accession>
<feature type="compositionally biased region" description="Polar residues" evidence="5">
    <location>
        <begin position="15"/>
        <end position="24"/>
    </location>
</feature>
<dbReference type="GO" id="GO:0005634">
    <property type="term" value="C:nucleus"/>
    <property type="evidence" value="ECO:0007669"/>
    <property type="project" value="UniProtKB-SubCell"/>
</dbReference>
<dbReference type="PANTHER" id="PTHR10015">
    <property type="entry name" value="HEAT SHOCK TRANSCRIPTION FACTOR"/>
    <property type="match status" value="1"/>
</dbReference>
<dbReference type="InterPro" id="IPR036390">
    <property type="entry name" value="WH_DNA-bd_sf"/>
</dbReference>
<gene>
    <name evidence="7" type="ORF">LDAN0321_LOCUS11613</name>
    <name evidence="8" type="ORF">LDAN0321_LOCUS11614</name>
</gene>
<keyword evidence="2" id="KW-0238">DNA-binding</keyword>
<dbReference type="PANTHER" id="PTHR10015:SF206">
    <property type="entry name" value="HSF-TYPE DNA-BINDING DOMAIN-CONTAINING PROTEIN"/>
    <property type="match status" value="1"/>
</dbReference>
<dbReference type="FunFam" id="1.10.10.10:FF:000479">
    <property type="entry name" value="Predicted protein"/>
    <property type="match status" value="1"/>
</dbReference>
<evidence type="ECO:0000256" key="3">
    <source>
        <dbReference type="ARBA" id="ARBA00023242"/>
    </source>
</evidence>
<reference evidence="7" key="1">
    <citation type="submission" date="2021-01" db="EMBL/GenBank/DDBJ databases">
        <authorList>
            <person name="Corre E."/>
            <person name="Pelletier E."/>
            <person name="Niang G."/>
            <person name="Scheremetjew M."/>
            <person name="Finn R."/>
            <person name="Kale V."/>
            <person name="Holt S."/>
            <person name="Cochrane G."/>
            <person name="Meng A."/>
            <person name="Brown T."/>
            <person name="Cohen L."/>
        </authorList>
    </citation>
    <scope>NUCLEOTIDE SEQUENCE</scope>
    <source>
        <strain evidence="7">B650</strain>
    </source>
</reference>
<feature type="region of interest" description="Disordered" evidence="5">
    <location>
        <begin position="1"/>
        <end position="24"/>
    </location>
</feature>
<dbReference type="InterPro" id="IPR036388">
    <property type="entry name" value="WH-like_DNA-bd_sf"/>
</dbReference>
<evidence type="ECO:0000259" key="6">
    <source>
        <dbReference type="SMART" id="SM00415"/>
    </source>
</evidence>
<dbReference type="PRINTS" id="PR00056">
    <property type="entry name" value="HSFDOMAIN"/>
</dbReference>
<evidence type="ECO:0000313" key="7">
    <source>
        <dbReference type="EMBL" id="CAD9585447.1"/>
    </source>
</evidence>
<dbReference type="SUPFAM" id="SSF46785">
    <property type="entry name" value="Winged helix' DNA-binding domain"/>
    <property type="match status" value="1"/>
</dbReference>
<dbReference type="GO" id="GO:0043565">
    <property type="term" value="F:sequence-specific DNA binding"/>
    <property type="evidence" value="ECO:0007669"/>
    <property type="project" value="InterPro"/>
</dbReference>
<evidence type="ECO:0000256" key="2">
    <source>
        <dbReference type="ARBA" id="ARBA00023125"/>
    </source>
</evidence>
<dbReference type="Gene3D" id="1.10.10.10">
    <property type="entry name" value="Winged helix-like DNA-binding domain superfamily/Winged helix DNA-binding domain"/>
    <property type="match status" value="1"/>
</dbReference>
<evidence type="ECO:0000256" key="5">
    <source>
        <dbReference type="SAM" id="MobiDB-lite"/>
    </source>
</evidence>
<feature type="domain" description="HSF-type DNA-binding" evidence="6">
    <location>
        <begin position="90"/>
        <end position="185"/>
    </location>
</feature>
<dbReference type="GO" id="GO:0003700">
    <property type="term" value="F:DNA-binding transcription factor activity"/>
    <property type="evidence" value="ECO:0007669"/>
    <property type="project" value="InterPro"/>
</dbReference>
<proteinExistence type="inferred from homology"/>
<name>A0A6U2PP21_9STRA</name>
<protein>
    <recommendedName>
        <fullName evidence="6">HSF-type DNA-binding domain-containing protein</fullName>
    </recommendedName>
</protein>
<sequence>MNRNQHGENAAKGSRSPQIEFASSNGFSSIHNNFPQATAMINRMYAPHEIEQTATSDRAVLQQQPSPASSQQPLMIQRQMIEHAAANSSGRIIFPVKLHEILSDHTIADIISWQPHGRSFKVHKPLDFEKHVIHRFFKQTKFASFTRQVNGWGFKKIMKGPDKGSFYHDKFLRGHPHLCTQMKRLKKKESIDPFYALRDNCGVASAAECNLESTASAVNAHSAMAADNGMLGGTRQHLPLLNNFNSMPSHIGNNNMHAGHVVRDGNMFDTLLRPGVSDVQNLMSQAQLRQLMEQNVLMNNQLQLREANNAALLHHAPCSDVYQDNSMPRYKY</sequence>
<comment type="similarity">
    <text evidence="4">Belongs to the HSF family.</text>
</comment>
<dbReference type="Pfam" id="PF00447">
    <property type="entry name" value="HSF_DNA-bind"/>
    <property type="match status" value="1"/>
</dbReference>
<evidence type="ECO:0000256" key="1">
    <source>
        <dbReference type="ARBA" id="ARBA00004123"/>
    </source>
</evidence>
<comment type="subcellular location">
    <subcellularLocation>
        <location evidence="1">Nucleus</location>
    </subcellularLocation>
</comment>
<dbReference type="SMART" id="SM00415">
    <property type="entry name" value="HSF"/>
    <property type="match status" value="1"/>
</dbReference>
<dbReference type="EMBL" id="HBGY01018000">
    <property type="protein sequence ID" value="CAD9585449.1"/>
    <property type="molecule type" value="Transcribed_RNA"/>
</dbReference>
<evidence type="ECO:0000256" key="4">
    <source>
        <dbReference type="RuleBase" id="RU004020"/>
    </source>
</evidence>
<dbReference type="AlphaFoldDB" id="A0A6U2PP21"/>
<dbReference type="InterPro" id="IPR000232">
    <property type="entry name" value="HSF_DNA-bd"/>
</dbReference>
<keyword evidence="3" id="KW-0539">Nucleus</keyword>